<evidence type="ECO:0000313" key="2">
    <source>
        <dbReference type="EMBL" id="GBP11572.1"/>
    </source>
</evidence>
<gene>
    <name evidence="2" type="ORF">EVAR_77717_1</name>
</gene>
<comment type="caution">
    <text evidence="2">The sequence shown here is derived from an EMBL/GenBank/DDBJ whole genome shotgun (WGS) entry which is preliminary data.</text>
</comment>
<feature type="compositionally biased region" description="Basic and acidic residues" evidence="1">
    <location>
        <begin position="30"/>
        <end position="54"/>
    </location>
</feature>
<feature type="compositionally biased region" description="Polar residues" evidence="1">
    <location>
        <begin position="115"/>
        <end position="124"/>
    </location>
</feature>
<keyword evidence="3" id="KW-1185">Reference proteome</keyword>
<feature type="compositionally biased region" description="Basic and acidic residues" evidence="1">
    <location>
        <begin position="140"/>
        <end position="152"/>
    </location>
</feature>
<feature type="region of interest" description="Disordered" evidence="1">
    <location>
        <begin position="26"/>
        <end position="194"/>
    </location>
</feature>
<accession>A0A4C1TAT0</accession>
<reference evidence="2 3" key="1">
    <citation type="journal article" date="2019" name="Commun. Biol.">
        <title>The bagworm genome reveals a unique fibroin gene that provides high tensile strength.</title>
        <authorList>
            <person name="Kono N."/>
            <person name="Nakamura H."/>
            <person name="Ohtoshi R."/>
            <person name="Tomita M."/>
            <person name="Numata K."/>
            <person name="Arakawa K."/>
        </authorList>
    </citation>
    <scope>NUCLEOTIDE SEQUENCE [LARGE SCALE GENOMIC DNA]</scope>
</reference>
<organism evidence="2 3">
    <name type="scientific">Eumeta variegata</name>
    <name type="common">Bagworm moth</name>
    <name type="synonym">Eumeta japonica</name>
    <dbReference type="NCBI Taxonomy" id="151549"/>
    <lineage>
        <taxon>Eukaryota</taxon>
        <taxon>Metazoa</taxon>
        <taxon>Ecdysozoa</taxon>
        <taxon>Arthropoda</taxon>
        <taxon>Hexapoda</taxon>
        <taxon>Insecta</taxon>
        <taxon>Pterygota</taxon>
        <taxon>Neoptera</taxon>
        <taxon>Endopterygota</taxon>
        <taxon>Lepidoptera</taxon>
        <taxon>Glossata</taxon>
        <taxon>Ditrysia</taxon>
        <taxon>Tineoidea</taxon>
        <taxon>Psychidae</taxon>
        <taxon>Oiketicinae</taxon>
        <taxon>Eumeta</taxon>
    </lineage>
</organism>
<dbReference type="EMBL" id="BGZK01000047">
    <property type="protein sequence ID" value="GBP11572.1"/>
    <property type="molecule type" value="Genomic_DNA"/>
</dbReference>
<name>A0A4C1TAT0_EUMVA</name>
<evidence type="ECO:0000256" key="1">
    <source>
        <dbReference type="SAM" id="MobiDB-lite"/>
    </source>
</evidence>
<protein>
    <submittedName>
        <fullName evidence="2">Uncharacterized protein</fullName>
    </submittedName>
</protein>
<evidence type="ECO:0000313" key="3">
    <source>
        <dbReference type="Proteomes" id="UP000299102"/>
    </source>
</evidence>
<dbReference type="Proteomes" id="UP000299102">
    <property type="component" value="Unassembled WGS sequence"/>
</dbReference>
<sequence length="215" mass="23059">MAGFLIPQFRPDNAFGRRSGFDLQSFFSADDGRRQGDERGHDRSARPLRDEVVFVREPGAGGDGRNTASAGVDGAKSLPVPIGNDDQVVVFSDSDEDRPKIEPPAEPGEAPHTGNEGNLSGNTSQRDEASTNPPGDENSDVNKDLSSNKEEVGTLSDRISDSVTFETPDDTKGRGPSSASTGLPELTPVPRTESRSAFGRGIFRNIPCTLYSHER</sequence>
<dbReference type="AlphaFoldDB" id="A0A4C1TAT0"/>
<proteinExistence type="predicted"/>